<name>A0ABR9IKB3_RHIVS</name>
<reference evidence="2 3" key="1">
    <citation type="submission" date="2020-10" db="EMBL/GenBank/DDBJ databases">
        <title>Sequencing the genomes of 1000 actinobacteria strains.</title>
        <authorList>
            <person name="Klenk H.-P."/>
        </authorList>
    </citation>
    <scope>NUCLEOTIDE SEQUENCE [LARGE SCALE GENOMIC DNA]</scope>
    <source>
        <strain evidence="2 3">DSM 7307</strain>
    </source>
</reference>
<dbReference type="PROSITE" id="PS51186">
    <property type="entry name" value="GNAT"/>
    <property type="match status" value="1"/>
</dbReference>
<keyword evidence="3" id="KW-1185">Reference proteome</keyword>
<dbReference type="Proteomes" id="UP000620262">
    <property type="component" value="Unassembled WGS sequence"/>
</dbReference>
<protein>
    <submittedName>
        <fullName evidence="2">RimJ/RimL family protein N-acetyltransferase</fullName>
    </submittedName>
</protein>
<dbReference type="Gene3D" id="3.40.630.30">
    <property type="match status" value="1"/>
</dbReference>
<feature type="domain" description="N-acetyltransferase" evidence="1">
    <location>
        <begin position="13"/>
        <end position="179"/>
    </location>
</feature>
<evidence type="ECO:0000313" key="2">
    <source>
        <dbReference type="EMBL" id="MBE1503631.1"/>
    </source>
</evidence>
<organism evidence="2 3">
    <name type="scientific">Rhizobium viscosum</name>
    <name type="common">Arthrobacter viscosus</name>
    <dbReference type="NCBI Taxonomy" id="1673"/>
    <lineage>
        <taxon>Bacteria</taxon>
        <taxon>Pseudomonadati</taxon>
        <taxon>Pseudomonadota</taxon>
        <taxon>Alphaproteobacteria</taxon>
        <taxon>Hyphomicrobiales</taxon>
        <taxon>Rhizobiaceae</taxon>
        <taxon>Rhizobium/Agrobacterium group</taxon>
        <taxon>Rhizobium</taxon>
    </lineage>
</organism>
<dbReference type="RefSeq" id="WP_192727779.1">
    <property type="nucleotide sequence ID" value="NZ_BAAAVL010000001.1"/>
</dbReference>
<evidence type="ECO:0000313" key="3">
    <source>
        <dbReference type="Proteomes" id="UP000620262"/>
    </source>
</evidence>
<gene>
    <name evidence="2" type="ORF">H4W29_000812</name>
</gene>
<sequence length="179" mass="20145">MSIIREILRSDRLVLREITVSDLPALERIFADPLCMRYYPSVKDAAATRDFFDRLAFGSYEKNGFGLWAVIDRESGDLLGDCGITLQDTSRGMEPELGYHLWPDYWGKGYATEAALACRDHAFSVMGLSRLVSIVSLENLPSQKVAGRVHQRREVFSKQNAAGETVERYLYISEKNSGA</sequence>
<dbReference type="InterPro" id="IPR000182">
    <property type="entry name" value="GNAT_dom"/>
</dbReference>
<proteinExistence type="predicted"/>
<dbReference type="PANTHER" id="PTHR43792:SF1">
    <property type="entry name" value="N-ACETYLTRANSFERASE DOMAIN-CONTAINING PROTEIN"/>
    <property type="match status" value="1"/>
</dbReference>
<accession>A0ABR9IKB3</accession>
<dbReference type="EMBL" id="JADBEC010000001">
    <property type="protein sequence ID" value="MBE1503631.1"/>
    <property type="molecule type" value="Genomic_DNA"/>
</dbReference>
<dbReference type="InterPro" id="IPR051531">
    <property type="entry name" value="N-acetyltransferase"/>
</dbReference>
<dbReference type="SUPFAM" id="SSF55729">
    <property type="entry name" value="Acyl-CoA N-acyltransferases (Nat)"/>
    <property type="match status" value="1"/>
</dbReference>
<dbReference type="PANTHER" id="PTHR43792">
    <property type="entry name" value="GNAT FAMILY, PUTATIVE (AFU_ORTHOLOGUE AFUA_3G00765)-RELATED-RELATED"/>
    <property type="match status" value="1"/>
</dbReference>
<dbReference type="InterPro" id="IPR016181">
    <property type="entry name" value="Acyl_CoA_acyltransferase"/>
</dbReference>
<comment type="caution">
    <text evidence="2">The sequence shown here is derived from an EMBL/GenBank/DDBJ whole genome shotgun (WGS) entry which is preliminary data.</text>
</comment>
<dbReference type="Pfam" id="PF13302">
    <property type="entry name" value="Acetyltransf_3"/>
    <property type="match status" value="1"/>
</dbReference>
<evidence type="ECO:0000259" key="1">
    <source>
        <dbReference type="PROSITE" id="PS51186"/>
    </source>
</evidence>